<sequence>MASSGVYPHRDHPHHGAPIYNARALGETLDRVKQEFEVLVGEVAASRDQRERYEATISSQADELEKIRGALHELEAQHNKVRAQYEYEVRVLRSEAAHPHPQPHRQNSLGQREQQQREQQQQRPGTASGSGSSSALPTLSSPSVFMGGGGPSSAHNVHSAAHSPVLDHHGHPREHSRDPMREGRDRDLREREREHSRDARELQRARFLEGGSGSNNKRIKLDQGGV</sequence>
<evidence type="ECO:0000313" key="7">
    <source>
        <dbReference type="Proteomes" id="UP001218218"/>
    </source>
</evidence>
<dbReference type="Pfam" id="PF08581">
    <property type="entry name" value="Tup_N"/>
    <property type="match status" value="1"/>
</dbReference>
<evidence type="ECO:0000256" key="3">
    <source>
        <dbReference type="SAM" id="Coils"/>
    </source>
</evidence>
<name>A0AAD6ZET9_9AGAR</name>
<evidence type="ECO:0000259" key="5">
    <source>
        <dbReference type="Pfam" id="PF08581"/>
    </source>
</evidence>
<keyword evidence="3" id="KW-0175">Coiled coil</keyword>
<feature type="compositionally biased region" description="Basic and acidic residues" evidence="4">
    <location>
        <begin position="165"/>
        <end position="207"/>
    </location>
</feature>
<keyword evidence="7" id="KW-1185">Reference proteome</keyword>
<protein>
    <submittedName>
        <fullName evidence="6">Tup N-terminal-domain-containing protein</fullName>
    </submittedName>
</protein>
<feature type="coiled-coil region" evidence="3">
    <location>
        <begin position="57"/>
        <end position="84"/>
    </location>
</feature>
<evidence type="ECO:0000256" key="4">
    <source>
        <dbReference type="SAM" id="MobiDB-lite"/>
    </source>
</evidence>
<evidence type="ECO:0000256" key="2">
    <source>
        <dbReference type="ARBA" id="ARBA00023163"/>
    </source>
</evidence>
<dbReference type="Gene3D" id="1.20.5.340">
    <property type="match status" value="1"/>
</dbReference>
<dbReference type="EMBL" id="JARIHO010000053">
    <property type="protein sequence ID" value="KAJ7320699.1"/>
    <property type="molecule type" value="Genomic_DNA"/>
</dbReference>
<feature type="compositionally biased region" description="Low complexity" evidence="4">
    <location>
        <begin position="152"/>
        <end position="163"/>
    </location>
</feature>
<keyword evidence="2" id="KW-0804">Transcription</keyword>
<gene>
    <name evidence="6" type="ORF">DFH08DRAFT_386441</name>
</gene>
<organism evidence="6 7">
    <name type="scientific">Mycena albidolilacea</name>
    <dbReference type="NCBI Taxonomy" id="1033008"/>
    <lineage>
        <taxon>Eukaryota</taxon>
        <taxon>Fungi</taxon>
        <taxon>Dikarya</taxon>
        <taxon>Basidiomycota</taxon>
        <taxon>Agaricomycotina</taxon>
        <taxon>Agaricomycetes</taxon>
        <taxon>Agaricomycetidae</taxon>
        <taxon>Agaricales</taxon>
        <taxon>Marasmiineae</taxon>
        <taxon>Mycenaceae</taxon>
        <taxon>Mycena</taxon>
    </lineage>
</organism>
<dbReference type="AlphaFoldDB" id="A0AAD6ZET9"/>
<feature type="region of interest" description="Disordered" evidence="4">
    <location>
        <begin position="97"/>
        <end position="226"/>
    </location>
</feature>
<dbReference type="InterPro" id="IPR013890">
    <property type="entry name" value="Tscrpt_rep_Tup1_N"/>
</dbReference>
<comment type="caution">
    <text evidence="6">The sequence shown here is derived from an EMBL/GenBank/DDBJ whole genome shotgun (WGS) entry which is preliminary data.</text>
</comment>
<feature type="compositionally biased region" description="Low complexity" evidence="4">
    <location>
        <begin position="111"/>
        <end position="143"/>
    </location>
</feature>
<dbReference type="Proteomes" id="UP001218218">
    <property type="component" value="Unassembled WGS sequence"/>
</dbReference>
<reference evidence="6" key="1">
    <citation type="submission" date="2023-03" db="EMBL/GenBank/DDBJ databases">
        <title>Massive genome expansion in bonnet fungi (Mycena s.s.) driven by repeated elements and novel gene families across ecological guilds.</title>
        <authorList>
            <consortium name="Lawrence Berkeley National Laboratory"/>
            <person name="Harder C.B."/>
            <person name="Miyauchi S."/>
            <person name="Viragh M."/>
            <person name="Kuo A."/>
            <person name="Thoen E."/>
            <person name="Andreopoulos B."/>
            <person name="Lu D."/>
            <person name="Skrede I."/>
            <person name="Drula E."/>
            <person name="Henrissat B."/>
            <person name="Morin E."/>
            <person name="Kohler A."/>
            <person name="Barry K."/>
            <person name="LaButti K."/>
            <person name="Morin E."/>
            <person name="Salamov A."/>
            <person name="Lipzen A."/>
            <person name="Mereny Z."/>
            <person name="Hegedus B."/>
            <person name="Baldrian P."/>
            <person name="Stursova M."/>
            <person name="Weitz H."/>
            <person name="Taylor A."/>
            <person name="Grigoriev I.V."/>
            <person name="Nagy L.G."/>
            <person name="Martin F."/>
            <person name="Kauserud H."/>
        </authorList>
    </citation>
    <scope>NUCLEOTIDE SEQUENCE</scope>
    <source>
        <strain evidence="6">CBHHK002</strain>
    </source>
</reference>
<accession>A0AAD6ZET9</accession>
<evidence type="ECO:0000313" key="6">
    <source>
        <dbReference type="EMBL" id="KAJ7320699.1"/>
    </source>
</evidence>
<proteinExistence type="predicted"/>
<evidence type="ECO:0000256" key="1">
    <source>
        <dbReference type="ARBA" id="ARBA00023015"/>
    </source>
</evidence>
<feature type="domain" description="Transcriptional repressor Tup1 N-terminal" evidence="5">
    <location>
        <begin position="25"/>
        <end position="95"/>
    </location>
</feature>
<keyword evidence="1" id="KW-0805">Transcription regulation</keyword>